<evidence type="ECO:0000313" key="2">
    <source>
        <dbReference type="Proteomes" id="UP000053237"/>
    </source>
</evidence>
<comment type="caution">
    <text evidence="1">The sequence shown here is derived from an EMBL/GenBank/DDBJ whole genome shotgun (WGS) entry which is preliminary data.</text>
</comment>
<proteinExistence type="predicted"/>
<dbReference type="Proteomes" id="UP000053237">
    <property type="component" value="Unassembled WGS sequence"/>
</dbReference>
<gene>
    <name evidence="1" type="ORF">BN9_129000</name>
</gene>
<dbReference type="EMBL" id="CAIX01001032">
    <property type="protein sequence ID" value="CCI11431.1"/>
    <property type="molecule type" value="Genomic_DNA"/>
</dbReference>
<name>A0A024FWL4_9STRA</name>
<keyword evidence="2" id="KW-1185">Reference proteome</keyword>
<evidence type="ECO:0000313" key="1">
    <source>
        <dbReference type="EMBL" id="CCI11431.1"/>
    </source>
</evidence>
<dbReference type="AlphaFoldDB" id="A0A024FWL4"/>
<dbReference type="InParanoid" id="A0A024FWL4"/>
<reference evidence="1 2" key="1">
    <citation type="submission" date="2012-05" db="EMBL/GenBank/DDBJ databases">
        <title>Recombination and specialization in a pathogen metapopulation.</title>
        <authorList>
            <person name="Gardiner A."/>
            <person name="Kemen E."/>
            <person name="Schultz-Larsen T."/>
            <person name="MacLean D."/>
            <person name="Van Oosterhout C."/>
            <person name="Jones J.D.G."/>
        </authorList>
    </citation>
    <scope>NUCLEOTIDE SEQUENCE [LARGE SCALE GENOMIC DNA]</scope>
    <source>
        <strain evidence="1 2">Ac Nc2</strain>
    </source>
</reference>
<organism evidence="1 2">
    <name type="scientific">Albugo candida</name>
    <dbReference type="NCBI Taxonomy" id="65357"/>
    <lineage>
        <taxon>Eukaryota</taxon>
        <taxon>Sar</taxon>
        <taxon>Stramenopiles</taxon>
        <taxon>Oomycota</taxon>
        <taxon>Peronosporomycetes</taxon>
        <taxon>Albuginales</taxon>
        <taxon>Albuginaceae</taxon>
        <taxon>Albugo</taxon>
    </lineage>
</organism>
<sequence length="135" mass="15050">MSNSEYFLMTMDIHAGYRKADFISHVVLKNGIYPRLVYSIRAKPALTTSEAAEQKALIDLPVSRKQSQVVPFVSSTTVCPWIVSSTSERLCNFLGPVDSWSFHSATNFLSKSIIVCVNALHSLSNLLSEHVSFMH</sequence>
<protein>
    <submittedName>
        <fullName evidence="1">Uncharacterized protein</fullName>
    </submittedName>
</protein>
<accession>A0A024FWL4</accession>